<comment type="caution">
    <text evidence="4">The sequence shown here is derived from an EMBL/GenBank/DDBJ whole genome shotgun (WGS) entry which is preliminary data.</text>
</comment>
<sequence length="731" mass="78075">MVKRASPSLISFVTFVFFLSAALSGRSIVVSGSVISANTASSTNFELQTNLVTCGTEEGAPAAPPSEDSATANSAAAAVAKMSVAVCSPPESKLFGNVQIVNGTPHPGPTGVRGRLYDVGTLCDAKVSEKIDRAWVAFLDCSGCSLATKLANLESSNPQAILIYNQTSCVFPAPQAPAPVPAPSPSPTPSPAPSPAPAPEPRPPATSSIESAPAAPVETEPVEKTPAPPPKSGEGNGDNGDQGSGDGDDDGDNDDDEDSTKHPKHSNRRRSLEAQESDGYVHSPRTQPRPHPISELEYPRGVVDDARYVHSPRPRPRPHPIVSRRSFLKTNAESVNGATAIGSSRAADLSQATIKFGTTVAMVESLAVDYLFKILLGPASYAPIPTALRALKTIAQQNDPNTNPSLGTKGSSSSNSITDLMVSISPSNNGESSSSEPKFLSMSKPIFGAVIGVIAAVVCAAVLGWVVRPMYLRRRQKNEDRIEELEQSNNHGGNEDGGYFAAGDVGAVDREPKLDPEQFYDNQQQQQLSHQYQQATSSGFCEVPVMPTLVSARPHGAKNDIFTPVETEKLHFQDENDNNTAPETDSMSIVQARTNVPMSNATADHDISNDDAKLAQQQLRRLRQQQASVETTEPDPRRASLSSDGSESVMPAWRRHRDGQRSVSSISVTSTQATSTPVTRLPLSQAEDQRSFEMNEWEEEPSPVSRVSIDSGRRGGDLFNAPSLRRNRFQS</sequence>
<evidence type="ECO:0000313" key="4">
    <source>
        <dbReference type="EMBL" id="GJJ74863.1"/>
    </source>
</evidence>
<feature type="compositionally biased region" description="Pro residues" evidence="1">
    <location>
        <begin position="175"/>
        <end position="204"/>
    </location>
</feature>
<evidence type="ECO:0000313" key="5">
    <source>
        <dbReference type="Proteomes" id="UP000827284"/>
    </source>
</evidence>
<keyword evidence="2" id="KW-1133">Transmembrane helix</keyword>
<feature type="chain" id="PRO_5040294750" evidence="3">
    <location>
        <begin position="25"/>
        <end position="731"/>
    </location>
</feature>
<name>A0A9P3HE61_9FUNG</name>
<feature type="compositionally biased region" description="Polar residues" evidence="1">
    <location>
        <begin position="398"/>
        <end position="410"/>
    </location>
</feature>
<gene>
    <name evidence="4" type="ORF">EMPS_07221</name>
</gene>
<reference evidence="4" key="1">
    <citation type="submission" date="2021-11" db="EMBL/GenBank/DDBJ databases">
        <authorList>
            <person name="Herlambang A."/>
            <person name="Guo Y."/>
            <person name="Takashima Y."/>
            <person name="Nishizawa T."/>
        </authorList>
    </citation>
    <scope>NUCLEOTIDE SEQUENCE</scope>
    <source>
        <strain evidence="4">E1425</strain>
    </source>
</reference>
<keyword evidence="5" id="KW-1185">Reference proteome</keyword>
<keyword evidence="2" id="KW-0472">Membrane</keyword>
<evidence type="ECO:0000256" key="2">
    <source>
        <dbReference type="SAM" id="Phobius"/>
    </source>
</evidence>
<feature type="compositionally biased region" description="Acidic residues" evidence="1">
    <location>
        <begin position="246"/>
        <end position="258"/>
    </location>
</feature>
<feature type="signal peptide" evidence="3">
    <location>
        <begin position="1"/>
        <end position="24"/>
    </location>
</feature>
<dbReference type="Proteomes" id="UP000827284">
    <property type="component" value="Unassembled WGS sequence"/>
</dbReference>
<evidence type="ECO:0000256" key="3">
    <source>
        <dbReference type="SAM" id="SignalP"/>
    </source>
</evidence>
<dbReference type="OrthoDB" id="8062037at2759"/>
<feature type="region of interest" description="Disordered" evidence="1">
    <location>
        <begin position="175"/>
        <end position="300"/>
    </location>
</feature>
<feature type="compositionally biased region" description="Low complexity" evidence="1">
    <location>
        <begin position="618"/>
        <end position="627"/>
    </location>
</feature>
<feature type="compositionally biased region" description="Low complexity" evidence="1">
    <location>
        <begin position="423"/>
        <end position="437"/>
    </location>
</feature>
<feature type="region of interest" description="Disordered" evidence="1">
    <location>
        <begin position="398"/>
        <end position="437"/>
    </location>
</feature>
<dbReference type="EMBL" id="BQFW01000009">
    <property type="protein sequence ID" value="GJJ74863.1"/>
    <property type="molecule type" value="Genomic_DNA"/>
</dbReference>
<accession>A0A9P3HE61</accession>
<keyword evidence="3" id="KW-0732">Signal</keyword>
<organism evidence="4 5">
    <name type="scientific">Entomortierella parvispora</name>
    <dbReference type="NCBI Taxonomy" id="205924"/>
    <lineage>
        <taxon>Eukaryota</taxon>
        <taxon>Fungi</taxon>
        <taxon>Fungi incertae sedis</taxon>
        <taxon>Mucoromycota</taxon>
        <taxon>Mortierellomycotina</taxon>
        <taxon>Mortierellomycetes</taxon>
        <taxon>Mortierellales</taxon>
        <taxon>Mortierellaceae</taxon>
        <taxon>Entomortierella</taxon>
    </lineage>
</organism>
<reference evidence="4" key="2">
    <citation type="journal article" date="2022" name="Microbiol. Resour. Announc.">
        <title>Whole-Genome Sequence of Entomortierella parvispora E1425, a Mucoromycotan Fungus Associated with Burkholderiaceae-Related Endosymbiotic Bacteria.</title>
        <authorList>
            <person name="Herlambang A."/>
            <person name="Guo Y."/>
            <person name="Takashima Y."/>
            <person name="Narisawa K."/>
            <person name="Ohta H."/>
            <person name="Nishizawa T."/>
        </authorList>
    </citation>
    <scope>NUCLEOTIDE SEQUENCE</scope>
    <source>
        <strain evidence="4">E1425</strain>
    </source>
</reference>
<dbReference type="AlphaFoldDB" id="A0A9P3HE61"/>
<feature type="region of interest" description="Disordered" evidence="1">
    <location>
        <begin position="618"/>
        <end position="731"/>
    </location>
</feature>
<proteinExistence type="predicted"/>
<protein>
    <submittedName>
        <fullName evidence="4">Uncharacterized protein</fullName>
    </submittedName>
</protein>
<feature type="compositionally biased region" description="Polar residues" evidence="1">
    <location>
        <begin position="661"/>
        <end position="678"/>
    </location>
</feature>
<evidence type="ECO:0000256" key="1">
    <source>
        <dbReference type="SAM" id="MobiDB-lite"/>
    </source>
</evidence>
<keyword evidence="2" id="KW-0812">Transmembrane</keyword>
<feature type="transmembrane region" description="Helical" evidence="2">
    <location>
        <begin position="446"/>
        <end position="467"/>
    </location>
</feature>
<feature type="compositionally biased region" description="Gly residues" evidence="1">
    <location>
        <begin position="234"/>
        <end position="245"/>
    </location>
</feature>